<dbReference type="EMBL" id="FQUL01000066">
    <property type="protein sequence ID" value="SHF04201.1"/>
    <property type="molecule type" value="Genomic_DNA"/>
</dbReference>
<evidence type="ECO:0000313" key="2">
    <source>
        <dbReference type="EMBL" id="SHF04201.1"/>
    </source>
</evidence>
<organism evidence="2 3">
    <name type="scientific">Ferrithrix thermotolerans DSM 19514</name>
    <dbReference type="NCBI Taxonomy" id="1121881"/>
    <lineage>
        <taxon>Bacteria</taxon>
        <taxon>Bacillati</taxon>
        <taxon>Actinomycetota</taxon>
        <taxon>Acidimicrobiia</taxon>
        <taxon>Acidimicrobiales</taxon>
        <taxon>Acidimicrobiaceae</taxon>
        <taxon>Ferrithrix</taxon>
    </lineage>
</organism>
<evidence type="ECO:0000313" key="3">
    <source>
        <dbReference type="Proteomes" id="UP000184295"/>
    </source>
</evidence>
<accession>A0A1M4YEH3</accession>
<dbReference type="Proteomes" id="UP000184295">
    <property type="component" value="Unassembled WGS sequence"/>
</dbReference>
<sequence>MVQSHDDPGDSLGNPAFPSRSSVFTSRAAVVDHQLSTKPRHAEQGGRVLPTGEWDDLPL</sequence>
<gene>
    <name evidence="2" type="ORF">SAMN02745225_02319</name>
</gene>
<feature type="region of interest" description="Disordered" evidence="1">
    <location>
        <begin position="1"/>
        <end position="59"/>
    </location>
</feature>
<evidence type="ECO:0000256" key="1">
    <source>
        <dbReference type="SAM" id="MobiDB-lite"/>
    </source>
</evidence>
<name>A0A1M4YEH3_9ACTN</name>
<protein>
    <submittedName>
        <fullName evidence="2">Uncharacterized protein</fullName>
    </submittedName>
</protein>
<keyword evidence="3" id="KW-1185">Reference proteome</keyword>
<proteinExistence type="predicted"/>
<reference evidence="3" key="1">
    <citation type="submission" date="2016-11" db="EMBL/GenBank/DDBJ databases">
        <authorList>
            <person name="Varghese N."/>
            <person name="Submissions S."/>
        </authorList>
    </citation>
    <scope>NUCLEOTIDE SEQUENCE [LARGE SCALE GENOMIC DNA]</scope>
    <source>
        <strain evidence="3">DSM 19514</strain>
    </source>
</reference>
<dbReference type="AlphaFoldDB" id="A0A1M4YEH3"/>
<dbReference type="STRING" id="1121881.SAMN02745225_02319"/>